<gene>
    <name evidence="3" type="ORF">B0D71_07665</name>
</gene>
<dbReference type="Gene3D" id="1.10.287.70">
    <property type="match status" value="1"/>
</dbReference>
<keyword evidence="1" id="KW-1133">Transmembrane helix</keyword>
<dbReference type="Pfam" id="PF07885">
    <property type="entry name" value="Ion_trans_2"/>
    <property type="match status" value="1"/>
</dbReference>
<accession>A0A2S3VS46</accession>
<name>A0A2S3VS46_9PSED</name>
<dbReference type="AlphaFoldDB" id="A0A2S3VS46"/>
<feature type="transmembrane region" description="Helical" evidence="1">
    <location>
        <begin position="54"/>
        <end position="73"/>
    </location>
</feature>
<dbReference type="EMBL" id="MUJK01000002">
    <property type="protein sequence ID" value="POF42768.1"/>
    <property type="molecule type" value="Genomic_DNA"/>
</dbReference>
<keyword evidence="1" id="KW-0812">Transmembrane</keyword>
<keyword evidence="1" id="KW-0472">Membrane</keyword>
<keyword evidence="4" id="KW-1185">Reference proteome</keyword>
<evidence type="ECO:0000313" key="3">
    <source>
        <dbReference type="EMBL" id="POF42768.1"/>
    </source>
</evidence>
<evidence type="ECO:0000313" key="4">
    <source>
        <dbReference type="Proteomes" id="UP000237440"/>
    </source>
</evidence>
<protein>
    <submittedName>
        <fullName evidence="3">Ion channel</fullName>
    </submittedName>
</protein>
<dbReference type="OrthoDB" id="9813518at2"/>
<feature type="domain" description="Potassium channel" evidence="2">
    <location>
        <begin position="31"/>
        <end position="102"/>
    </location>
</feature>
<feature type="transmembrane region" description="Helical" evidence="1">
    <location>
        <begin position="23"/>
        <end position="42"/>
    </location>
</feature>
<dbReference type="SUPFAM" id="SSF81324">
    <property type="entry name" value="Voltage-gated potassium channels"/>
    <property type="match status" value="1"/>
</dbReference>
<reference evidence="4" key="1">
    <citation type="submission" date="2017-02" db="EMBL/GenBank/DDBJ databases">
        <authorList>
            <person name="Furmanczyk E.M."/>
        </authorList>
    </citation>
    <scope>NUCLEOTIDE SEQUENCE [LARGE SCALE GENOMIC DNA]</scope>
    <source>
        <strain evidence="4">AP3_22</strain>
    </source>
</reference>
<feature type="transmembrane region" description="Helical" evidence="1">
    <location>
        <begin position="79"/>
        <end position="102"/>
    </location>
</feature>
<sequence length="115" mass="12739">MNLNHAANVRHEFYKAVWFYFKVVWPIFSILLLVMIAFGLIIAQLEGWSPDDGVYFAFVTGLTIGYGELVPKLGVSRVLAVLLGFNGVLMTATFAAISVRAIEVTVTASRKKEVE</sequence>
<organism evidence="3 4">
    <name type="scientific">Pseudomonas laurylsulfativorans</name>
    <dbReference type="NCBI Taxonomy" id="1943631"/>
    <lineage>
        <taxon>Bacteria</taxon>
        <taxon>Pseudomonadati</taxon>
        <taxon>Pseudomonadota</taxon>
        <taxon>Gammaproteobacteria</taxon>
        <taxon>Pseudomonadales</taxon>
        <taxon>Pseudomonadaceae</taxon>
        <taxon>Pseudomonas</taxon>
    </lineage>
</organism>
<evidence type="ECO:0000256" key="1">
    <source>
        <dbReference type="SAM" id="Phobius"/>
    </source>
</evidence>
<proteinExistence type="predicted"/>
<evidence type="ECO:0000259" key="2">
    <source>
        <dbReference type="Pfam" id="PF07885"/>
    </source>
</evidence>
<dbReference type="InterPro" id="IPR013099">
    <property type="entry name" value="K_chnl_dom"/>
</dbReference>
<comment type="caution">
    <text evidence="3">The sequence shown here is derived from an EMBL/GenBank/DDBJ whole genome shotgun (WGS) entry which is preliminary data.</text>
</comment>
<dbReference type="Proteomes" id="UP000237440">
    <property type="component" value="Unassembled WGS sequence"/>
</dbReference>
<dbReference type="RefSeq" id="WP_103394276.1">
    <property type="nucleotide sequence ID" value="NZ_MUJK01000002.1"/>
</dbReference>